<comment type="similarity">
    <text evidence="1">Belongs to the 'phage' integrase family.</text>
</comment>
<dbReference type="GO" id="GO:0003677">
    <property type="term" value="F:DNA binding"/>
    <property type="evidence" value="ECO:0007669"/>
    <property type="project" value="UniProtKB-KW"/>
</dbReference>
<evidence type="ECO:0000256" key="3">
    <source>
        <dbReference type="ARBA" id="ARBA00023172"/>
    </source>
</evidence>
<evidence type="ECO:0000313" key="5">
    <source>
        <dbReference type="EMBL" id="REJ06278.1"/>
    </source>
</evidence>
<evidence type="ECO:0000313" key="6">
    <source>
        <dbReference type="Proteomes" id="UP000262172"/>
    </source>
</evidence>
<keyword evidence="3" id="KW-0233">DNA recombination</keyword>
<feature type="domain" description="Tyr recombinase" evidence="4">
    <location>
        <begin position="165"/>
        <end position="367"/>
    </location>
</feature>
<accession>A0A371NUV6</accession>
<organism evidence="5 6">
    <name type="scientific">Microbacterium bovistercoris</name>
    <dbReference type="NCBI Taxonomy" id="2293570"/>
    <lineage>
        <taxon>Bacteria</taxon>
        <taxon>Bacillati</taxon>
        <taxon>Actinomycetota</taxon>
        <taxon>Actinomycetes</taxon>
        <taxon>Micrococcales</taxon>
        <taxon>Microbacteriaceae</taxon>
        <taxon>Microbacterium</taxon>
    </lineage>
</organism>
<dbReference type="GO" id="GO:0015074">
    <property type="term" value="P:DNA integration"/>
    <property type="evidence" value="ECO:0007669"/>
    <property type="project" value="InterPro"/>
</dbReference>
<evidence type="ECO:0000259" key="4">
    <source>
        <dbReference type="PROSITE" id="PS51898"/>
    </source>
</evidence>
<evidence type="ECO:0000256" key="1">
    <source>
        <dbReference type="ARBA" id="ARBA00008857"/>
    </source>
</evidence>
<dbReference type="PROSITE" id="PS51898">
    <property type="entry name" value="TYR_RECOMBINASE"/>
    <property type="match status" value="1"/>
</dbReference>
<dbReference type="PANTHER" id="PTHR30349">
    <property type="entry name" value="PHAGE INTEGRASE-RELATED"/>
    <property type="match status" value="1"/>
</dbReference>
<gene>
    <name evidence="5" type="ORF">DY023_06515</name>
</gene>
<comment type="caution">
    <text evidence="5">The sequence shown here is derived from an EMBL/GenBank/DDBJ whole genome shotgun (WGS) entry which is preliminary data.</text>
</comment>
<keyword evidence="2" id="KW-0238">DNA-binding</keyword>
<protein>
    <submittedName>
        <fullName evidence="5">Site-specific integrase</fullName>
    </submittedName>
</protein>
<dbReference type="SUPFAM" id="SSF56349">
    <property type="entry name" value="DNA breaking-rejoining enzymes"/>
    <property type="match status" value="1"/>
</dbReference>
<sequence length="385" mass="42606">MGSVIAYETKAGKRLYRIVYRRPDHRQTSERGFTRRRDAELRLAEVELGKAKGEYVNPADAREDVASIATGWLSAREHVMKPSSYRAIRSAWETHVQPRWGARQVGGVRHSEVQEWVSELARTKSATTVLRAYGVLAAVLDVAVKDRRVSRNVARGVALPRKVPKSKPYLTHQQVQTLSDAAAHPTLVLFLAYTGLRWGEATALRVRHVDTLRRRVSVEENAVMVGAVIHVGTPKTHETRSVPYPEFLALPIAKLCEGKGRDELLFGDGRMHMRLPNSRDGWFSAAVNRVLEVEAKAEAAAKVRGEQEPARMPRVTPHDLRHTAASLAISSGANVKAVQRMLGHASASMTLDTYADLFDDDLDGVAVALDDARRAAVVAKVLPRD</sequence>
<dbReference type="OrthoDB" id="1822491at2"/>
<keyword evidence="6" id="KW-1185">Reference proteome</keyword>
<dbReference type="InterPro" id="IPR053876">
    <property type="entry name" value="Phage_int_M"/>
</dbReference>
<dbReference type="AlphaFoldDB" id="A0A371NUV6"/>
<dbReference type="Pfam" id="PF00589">
    <property type="entry name" value="Phage_integrase"/>
    <property type="match status" value="1"/>
</dbReference>
<dbReference type="Gene3D" id="1.10.443.10">
    <property type="entry name" value="Intergrase catalytic core"/>
    <property type="match status" value="1"/>
</dbReference>
<dbReference type="InterPro" id="IPR010998">
    <property type="entry name" value="Integrase_recombinase_N"/>
</dbReference>
<dbReference type="CDD" id="cd01189">
    <property type="entry name" value="INT_ICEBs1_C_like"/>
    <property type="match status" value="1"/>
</dbReference>
<dbReference type="RefSeq" id="WP_116241536.1">
    <property type="nucleotide sequence ID" value="NZ_QUAB01000036.1"/>
</dbReference>
<dbReference type="InterPro" id="IPR011010">
    <property type="entry name" value="DNA_brk_join_enz"/>
</dbReference>
<dbReference type="GO" id="GO:0006310">
    <property type="term" value="P:DNA recombination"/>
    <property type="evidence" value="ECO:0007669"/>
    <property type="project" value="UniProtKB-KW"/>
</dbReference>
<dbReference type="InterPro" id="IPR002104">
    <property type="entry name" value="Integrase_catalytic"/>
</dbReference>
<evidence type="ECO:0000256" key="2">
    <source>
        <dbReference type="ARBA" id="ARBA00023125"/>
    </source>
</evidence>
<name>A0A371NUV6_9MICO</name>
<dbReference type="InterPro" id="IPR050090">
    <property type="entry name" value="Tyrosine_recombinase_XerCD"/>
</dbReference>
<dbReference type="Proteomes" id="UP000262172">
    <property type="component" value="Unassembled WGS sequence"/>
</dbReference>
<dbReference type="EMBL" id="QUAB01000036">
    <property type="protein sequence ID" value="REJ06278.1"/>
    <property type="molecule type" value="Genomic_DNA"/>
</dbReference>
<dbReference type="Pfam" id="PF22022">
    <property type="entry name" value="Phage_int_M"/>
    <property type="match status" value="1"/>
</dbReference>
<dbReference type="InterPro" id="IPR013762">
    <property type="entry name" value="Integrase-like_cat_sf"/>
</dbReference>
<dbReference type="Gene3D" id="1.10.150.130">
    <property type="match status" value="1"/>
</dbReference>
<reference evidence="5 6" key="1">
    <citation type="submission" date="2018-08" db="EMBL/GenBank/DDBJ databases">
        <title>Isolation, diversity and antifungal activity of Actinobacteria from cow dung.</title>
        <authorList>
            <person name="Ling L."/>
        </authorList>
    </citation>
    <scope>NUCLEOTIDE SEQUENCE [LARGE SCALE GENOMIC DNA]</scope>
    <source>
        <strain evidence="5 6">NEAU-LLE</strain>
    </source>
</reference>
<dbReference type="PANTHER" id="PTHR30349:SF64">
    <property type="entry name" value="PROPHAGE INTEGRASE INTD-RELATED"/>
    <property type="match status" value="1"/>
</dbReference>
<proteinExistence type="inferred from homology"/>